<comment type="caution">
    <text evidence="13">The sequence shown here is derived from an EMBL/GenBank/DDBJ whole genome shotgun (WGS) entry which is preliminary data.</text>
</comment>
<evidence type="ECO:0000256" key="2">
    <source>
        <dbReference type="ARBA" id="ARBA00022475"/>
    </source>
</evidence>
<dbReference type="Gene3D" id="3.10.580.10">
    <property type="entry name" value="CBS-domain"/>
    <property type="match status" value="1"/>
</dbReference>
<keyword evidence="14" id="KW-1185">Reference proteome</keyword>
<keyword evidence="6 8" id="KW-0129">CBS domain</keyword>
<evidence type="ECO:0000256" key="3">
    <source>
        <dbReference type="ARBA" id="ARBA00022692"/>
    </source>
</evidence>
<evidence type="ECO:0000256" key="4">
    <source>
        <dbReference type="ARBA" id="ARBA00022737"/>
    </source>
</evidence>
<feature type="domain" description="CNNM transmembrane" evidence="12">
    <location>
        <begin position="1"/>
        <end position="204"/>
    </location>
</feature>
<evidence type="ECO:0000256" key="1">
    <source>
        <dbReference type="ARBA" id="ARBA00004651"/>
    </source>
</evidence>
<dbReference type="InterPro" id="IPR036318">
    <property type="entry name" value="FAD-bd_PCMH-like_sf"/>
</dbReference>
<evidence type="ECO:0000256" key="10">
    <source>
        <dbReference type="SAM" id="Phobius"/>
    </source>
</evidence>
<name>A0ABW8GRY6_9PROT</name>
<sequence>MESNLLLILLAFFLVLLNGFFVAAEFGLVKLRQTRVKAIAKTHGWRGRILAKVHSQLDAYLSACQLGITLASLGLGWVGEPAFAQLLEPFLFSVGVTAPELVHGISFVVAFFTISYLHIVLGELAPKSMAIRQSEVIGLWTAAPLYAFYWLMYPAIWLLNASSNWILRKFGLSTGHASDAHYSADELKLILRSSRASEELTKDEWNILAHTLDFSDLEVADLMRPFNEAISLFAKNSFEENLHIISQHRYSRYPFVELDGKVKGVIHLKSLFLAKFEADDLQDLSSFVHPAPFVAPDLPAIELFRRFREGKASHFAIVGRKGQEPQGFITLDNMLGALVGEIRDEFRQSQNDWTKLDDGTLIGKGSLPIFTLERALGIEIDNDDEVDSVGGLILAKLGYIPKEGESIAFEQFDIVVKKMNGPRIILVRIHPKQKHDD</sequence>
<dbReference type="PANTHER" id="PTHR43099:SF5">
    <property type="entry name" value="HLYC_CORC FAMILY TRANSPORTER"/>
    <property type="match status" value="1"/>
</dbReference>
<dbReference type="Pfam" id="PF00571">
    <property type="entry name" value="CBS"/>
    <property type="match status" value="2"/>
</dbReference>
<dbReference type="PROSITE" id="PS51371">
    <property type="entry name" value="CBS"/>
    <property type="match status" value="2"/>
</dbReference>
<keyword evidence="2" id="KW-1003">Cell membrane</keyword>
<evidence type="ECO:0000313" key="13">
    <source>
        <dbReference type="EMBL" id="MFJ5446795.1"/>
    </source>
</evidence>
<evidence type="ECO:0000256" key="6">
    <source>
        <dbReference type="ARBA" id="ARBA00023122"/>
    </source>
</evidence>
<evidence type="ECO:0000259" key="11">
    <source>
        <dbReference type="PROSITE" id="PS51371"/>
    </source>
</evidence>
<feature type="transmembrane region" description="Helical" evidence="10">
    <location>
        <begin position="59"/>
        <end position="78"/>
    </location>
</feature>
<dbReference type="Pfam" id="PF03471">
    <property type="entry name" value="CorC_HlyC"/>
    <property type="match status" value="1"/>
</dbReference>
<evidence type="ECO:0000256" key="8">
    <source>
        <dbReference type="PROSITE-ProRule" id="PRU00703"/>
    </source>
</evidence>
<dbReference type="InterPro" id="IPR044751">
    <property type="entry name" value="Ion_transp-like_CBS"/>
</dbReference>
<dbReference type="EMBL" id="JBIWXY010000002">
    <property type="protein sequence ID" value="MFJ5446795.1"/>
    <property type="molecule type" value="Genomic_DNA"/>
</dbReference>
<keyword evidence="3 9" id="KW-0812">Transmembrane</keyword>
<evidence type="ECO:0000259" key="12">
    <source>
        <dbReference type="PROSITE" id="PS51846"/>
    </source>
</evidence>
<dbReference type="SUPFAM" id="SSF54631">
    <property type="entry name" value="CBS-domain pair"/>
    <property type="match status" value="1"/>
</dbReference>
<organism evidence="13 14">
    <name type="scientific">Methylobacillus methanolivorans</name>
    <dbReference type="NCBI Taxonomy" id="1848927"/>
    <lineage>
        <taxon>Bacteria</taxon>
        <taxon>Pseudomonadati</taxon>
        <taxon>Pseudomonadota</taxon>
        <taxon>Betaproteobacteria</taxon>
        <taxon>Nitrosomonadales</taxon>
        <taxon>Methylophilaceae</taxon>
        <taxon>Methylobacillus</taxon>
    </lineage>
</organism>
<feature type="domain" description="CBS" evidence="11">
    <location>
        <begin position="223"/>
        <end position="281"/>
    </location>
</feature>
<evidence type="ECO:0000256" key="5">
    <source>
        <dbReference type="ARBA" id="ARBA00022989"/>
    </source>
</evidence>
<keyword evidence="4" id="KW-0677">Repeat</keyword>
<reference evidence="13 14" key="1">
    <citation type="submission" date="2024-11" db="EMBL/GenBank/DDBJ databases">
        <authorList>
            <person name="Kaparullina E.N."/>
            <person name="Delegan Y.A."/>
            <person name="Doronina N.V."/>
        </authorList>
    </citation>
    <scope>NUCLEOTIDE SEQUENCE [LARGE SCALE GENOMIC DNA]</scope>
    <source>
        <strain evidence="13 14">7sh_L</strain>
    </source>
</reference>
<evidence type="ECO:0000313" key="14">
    <source>
        <dbReference type="Proteomes" id="UP001617669"/>
    </source>
</evidence>
<comment type="subcellular location">
    <subcellularLocation>
        <location evidence="1">Cell membrane</location>
        <topology evidence="1">Multi-pass membrane protein</topology>
    </subcellularLocation>
</comment>
<evidence type="ECO:0000256" key="7">
    <source>
        <dbReference type="ARBA" id="ARBA00023136"/>
    </source>
</evidence>
<dbReference type="InterPro" id="IPR016169">
    <property type="entry name" value="FAD-bd_PCMH_sub2"/>
</dbReference>
<proteinExistence type="predicted"/>
<dbReference type="Pfam" id="PF01595">
    <property type="entry name" value="CNNM"/>
    <property type="match status" value="1"/>
</dbReference>
<protein>
    <submittedName>
        <fullName evidence="13">Hemolysin family protein</fullName>
    </submittedName>
</protein>
<keyword evidence="5 9" id="KW-1133">Transmembrane helix</keyword>
<dbReference type="InterPro" id="IPR000644">
    <property type="entry name" value="CBS_dom"/>
</dbReference>
<dbReference type="PROSITE" id="PS51846">
    <property type="entry name" value="CNNM"/>
    <property type="match status" value="1"/>
</dbReference>
<gene>
    <name evidence="13" type="ORF">ACIKP9_11195</name>
</gene>
<dbReference type="InterPro" id="IPR002550">
    <property type="entry name" value="CNNM"/>
</dbReference>
<dbReference type="InterPro" id="IPR005170">
    <property type="entry name" value="Transptr-assoc_dom"/>
</dbReference>
<feature type="transmembrane region" description="Helical" evidence="10">
    <location>
        <begin position="137"/>
        <end position="159"/>
    </location>
</feature>
<dbReference type="InterPro" id="IPR046342">
    <property type="entry name" value="CBS_dom_sf"/>
</dbReference>
<dbReference type="Gene3D" id="3.30.465.10">
    <property type="match status" value="1"/>
</dbReference>
<dbReference type="InterPro" id="IPR051676">
    <property type="entry name" value="UPF0053_domain"/>
</dbReference>
<dbReference type="CDD" id="cd04590">
    <property type="entry name" value="CBS_pair_CorC_HlyC_assoc"/>
    <property type="match status" value="1"/>
</dbReference>
<keyword evidence="7 9" id="KW-0472">Membrane</keyword>
<dbReference type="PANTHER" id="PTHR43099">
    <property type="entry name" value="UPF0053 PROTEIN YRKA"/>
    <property type="match status" value="1"/>
</dbReference>
<dbReference type="RefSeq" id="WP_400882763.1">
    <property type="nucleotide sequence ID" value="NZ_JBIWXY010000002.1"/>
</dbReference>
<feature type="domain" description="CBS" evidence="11">
    <location>
        <begin position="287"/>
        <end position="345"/>
    </location>
</feature>
<evidence type="ECO:0000256" key="9">
    <source>
        <dbReference type="PROSITE-ProRule" id="PRU01193"/>
    </source>
</evidence>
<dbReference type="SUPFAM" id="SSF56176">
    <property type="entry name" value="FAD-binding/transporter-associated domain-like"/>
    <property type="match status" value="1"/>
</dbReference>
<accession>A0ABW8GRY6</accession>
<feature type="transmembrane region" description="Helical" evidence="10">
    <location>
        <begin position="90"/>
        <end position="117"/>
    </location>
</feature>
<dbReference type="Proteomes" id="UP001617669">
    <property type="component" value="Unassembled WGS sequence"/>
</dbReference>
<dbReference type="SMART" id="SM01091">
    <property type="entry name" value="CorC_HlyC"/>
    <property type="match status" value="1"/>
</dbReference>